<gene>
    <name evidence="3" type="ORF">C2E21_0795</name>
</gene>
<protein>
    <recommendedName>
        <fullName evidence="2">Prolyl 4-hydroxylase alpha subunit Fe(2+) 2OG dioxygenase domain-containing protein</fullName>
    </recommendedName>
</protein>
<feature type="domain" description="Prolyl 4-hydroxylase alpha subunit Fe(2+) 2OG dioxygenase" evidence="2">
    <location>
        <begin position="123"/>
        <end position="212"/>
    </location>
</feature>
<dbReference type="PANTHER" id="PTHR33099">
    <property type="entry name" value="FE2OG DIOXYGENASE DOMAIN-CONTAINING PROTEIN"/>
    <property type="match status" value="1"/>
</dbReference>
<evidence type="ECO:0000313" key="3">
    <source>
        <dbReference type="EMBL" id="PRW60505.1"/>
    </source>
</evidence>
<proteinExistence type="predicted"/>
<name>A0A2P6U2G4_CHLSO</name>
<organism evidence="3 4">
    <name type="scientific">Chlorella sorokiniana</name>
    <name type="common">Freshwater green alga</name>
    <dbReference type="NCBI Taxonomy" id="3076"/>
    <lineage>
        <taxon>Eukaryota</taxon>
        <taxon>Viridiplantae</taxon>
        <taxon>Chlorophyta</taxon>
        <taxon>core chlorophytes</taxon>
        <taxon>Trebouxiophyceae</taxon>
        <taxon>Chlorellales</taxon>
        <taxon>Chlorellaceae</taxon>
        <taxon>Chlorella clade</taxon>
        <taxon>Chlorella</taxon>
    </lineage>
</organism>
<reference evidence="3 4" key="1">
    <citation type="journal article" date="2018" name="Plant J.">
        <title>Genome sequences of Chlorella sorokiniana UTEX 1602 and Micractinium conductrix SAG 241.80: implications to maltose excretion by a green alga.</title>
        <authorList>
            <person name="Arriola M.B."/>
            <person name="Velmurugan N."/>
            <person name="Zhang Y."/>
            <person name="Plunkett M.H."/>
            <person name="Hondzo H."/>
            <person name="Barney B.M."/>
        </authorList>
    </citation>
    <scope>NUCLEOTIDE SEQUENCE [LARGE SCALE GENOMIC DNA]</scope>
    <source>
        <strain evidence="4">UTEX 1602</strain>
    </source>
</reference>
<comment type="caution">
    <text evidence="3">The sequence shown here is derived from an EMBL/GenBank/DDBJ whole genome shotgun (WGS) entry which is preliminary data.</text>
</comment>
<dbReference type="AlphaFoldDB" id="A0A2P6U2G4"/>
<feature type="compositionally biased region" description="Acidic residues" evidence="1">
    <location>
        <begin position="332"/>
        <end position="350"/>
    </location>
</feature>
<evidence type="ECO:0000313" key="4">
    <source>
        <dbReference type="Proteomes" id="UP000239899"/>
    </source>
</evidence>
<feature type="region of interest" description="Disordered" evidence="1">
    <location>
        <begin position="332"/>
        <end position="353"/>
    </location>
</feature>
<keyword evidence="4" id="KW-1185">Reference proteome</keyword>
<dbReference type="Pfam" id="PF13640">
    <property type="entry name" value="2OG-FeII_Oxy_3"/>
    <property type="match status" value="1"/>
</dbReference>
<evidence type="ECO:0000259" key="2">
    <source>
        <dbReference type="Pfam" id="PF13640"/>
    </source>
</evidence>
<dbReference type="OrthoDB" id="542426at2759"/>
<accession>A0A2P6U2G4</accession>
<dbReference type="Gene3D" id="2.60.120.620">
    <property type="entry name" value="q2cbj1_9rhob like domain"/>
    <property type="match status" value="1"/>
</dbReference>
<dbReference type="PANTHER" id="PTHR33099:SF7">
    <property type="entry name" value="MYND-TYPE DOMAIN-CONTAINING PROTEIN"/>
    <property type="match status" value="1"/>
</dbReference>
<dbReference type="EMBL" id="LHPG02000002">
    <property type="protein sequence ID" value="PRW60505.1"/>
    <property type="molecule type" value="Genomic_DNA"/>
</dbReference>
<dbReference type="InterPro" id="IPR044862">
    <property type="entry name" value="Pro_4_hyd_alph_FE2OG_OXY"/>
</dbReference>
<sequence length="783" mass="83619">MPGNYCDIILDELGSGSEHGDFATGGVLTSKPPQLDVQGVGRLALPLSPAQADALAAVATPEPYGKGTATLLDQSVRSSLQVEPEQLSIANQEEWSGKLSRAVRHAAEGLGLPPADVKAELYKLLLYRPGDFFLPHKDTEKEQGMVGTLVITLPSVYEGGELRVRHQGQQRAYFLGGSPSVASKCTFAAFYADCEHEVQRVASGHRLALVYNLLHLGGGPPPAAPDAAAAQSPLRQALAAWQADARGPSKLCVMLEHQYTEAGIVAGLRALKVADRSAGRALATLAAAGLVDVHLAILEKHETGEAAQECGYGGYGGYNRWGKRQRCWYNDGEEEEEEEEEEDEEEEEEAGGYTMEEVLDVERSLDHWVTLDGQKRDFGAMQVDEDLEVLPAGFFDGLEPDEEDYEGYAGNYGPTLDRIYLRAALVVWLRSRRFQILAQNNINGAIAQLAADVAAGSPNAPEFAAGILAHLEKGGGATAYDYSHAIYGCSHNYQRSASGDMMAQLANCLDDLARREAAGTAGAAGTARGRQPGFLVDAFAAVHALLPAVGLLPCRTATISGLPLTGLADRLALLSSRAAQQEQRYPPVACLHPACKALHVLLGERAETGCPALLALTRHTATRLKAMAAPLLAAQPNWIINRQLGCSCGDCRIAQSFLTHPTKTVERIRLAEQRRKHLHRTLDATVPGLVTHVTERTGRPYTLVLTKTKRHWEERQAEGKRLAALANELKVLLPRAAPWEGAAAAAAAFAGVPLAAAGTAAGQRQQRAAGAAAAADKGVIDLT</sequence>
<evidence type="ECO:0000256" key="1">
    <source>
        <dbReference type="SAM" id="MobiDB-lite"/>
    </source>
</evidence>
<dbReference type="Proteomes" id="UP000239899">
    <property type="component" value="Unassembled WGS sequence"/>
</dbReference>